<dbReference type="STRING" id="6277.A0A498SK15"/>
<keyword evidence="2" id="KW-0472">Membrane</keyword>
<dbReference type="OrthoDB" id="5976811at2759"/>
<organism evidence="4 5">
    <name type="scientific">Acanthocheilonema viteae</name>
    <name type="common">Filarial nematode worm</name>
    <name type="synonym">Dipetalonema viteae</name>
    <dbReference type="NCBI Taxonomy" id="6277"/>
    <lineage>
        <taxon>Eukaryota</taxon>
        <taxon>Metazoa</taxon>
        <taxon>Ecdysozoa</taxon>
        <taxon>Nematoda</taxon>
        <taxon>Chromadorea</taxon>
        <taxon>Rhabditida</taxon>
        <taxon>Spirurina</taxon>
        <taxon>Spiruromorpha</taxon>
        <taxon>Filarioidea</taxon>
        <taxon>Onchocercidae</taxon>
        <taxon>Acanthocheilonema</taxon>
    </lineage>
</organism>
<dbReference type="Proteomes" id="UP000276991">
    <property type="component" value="Unassembled WGS sequence"/>
</dbReference>
<gene>
    <name evidence="4" type="ORF">NAV_LOCUS7424</name>
</gene>
<keyword evidence="2" id="KW-0812">Transmembrane</keyword>
<dbReference type="SUPFAM" id="SSF57603">
    <property type="entry name" value="FnI-like domain"/>
    <property type="match status" value="1"/>
</dbReference>
<dbReference type="InterPro" id="IPR001007">
    <property type="entry name" value="VWF_dom"/>
</dbReference>
<evidence type="ECO:0000256" key="1">
    <source>
        <dbReference type="SAM" id="MobiDB-lite"/>
    </source>
</evidence>
<evidence type="ECO:0000259" key="3">
    <source>
        <dbReference type="PROSITE" id="PS50184"/>
    </source>
</evidence>
<dbReference type="EMBL" id="UPTC01001837">
    <property type="protein sequence ID" value="VBB32633.1"/>
    <property type="molecule type" value="Genomic_DNA"/>
</dbReference>
<sequence>EEWRDGPCRNCTCQPGGATICKEQQCAKCNESVQIPGHCCPICKDVEWRSFGEGQLQTVLLNGNDSPSLSSNSQMNTMLYGLCLTGFILIGVIVIILIYKLIKQTKTNEEKKSPIHYDNSTVLLSATKAIGSTPRLYEDVSTRRDSCGDGQSESLISSNSETSSASSSNGSSGYGPHYDTLPLNPVKKSVGRTKSMDYGIRRGFGSFKNNAFGKLGNKHGSCNV</sequence>
<dbReference type="AlphaFoldDB" id="A0A498SK15"/>
<feature type="non-terminal residue" evidence="4">
    <location>
        <position position="1"/>
    </location>
</feature>
<keyword evidence="5" id="KW-1185">Reference proteome</keyword>
<dbReference type="InterPro" id="IPR052624">
    <property type="entry name" value="CRIM1"/>
</dbReference>
<dbReference type="PANTHER" id="PTHR46439">
    <property type="entry name" value="CYSTEINE-RICH MOTOR NEURON 1 PROTEIN"/>
    <property type="match status" value="1"/>
</dbReference>
<feature type="compositionally biased region" description="Low complexity" evidence="1">
    <location>
        <begin position="152"/>
        <end position="171"/>
    </location>
</feature>
<evidence type="ECO:0000256" key="2">
    <source>
        <dbReference type="SAM" id="Phobius"/>
    </source>
</evidence>
<evidence type="ECO:0000313" key="5">
    <source>
        <dbReference type="Proteomes" id="UP000276991"/>
    </source>
</evidence>
<reference evidence="4 5" key="1">
    <citation type="submission" date="2018-08" db="EMBL/GenBank/DDBJ databases">
        <authorList>
            <person name="Laetsch R D."/>
            <person name="Stevens L."/>
            <person name="Kumar S."/>
            <person name="Blaxter L. M."/>
        </authorList>
    </citation>
    <scope>NUCLEOTIDE SEQUENCE [LARGE SCALE GENOMIC DNA]</scope>
</reference>
<dbReference type="PROSITE" id="PS50184">
    <property type="entry name" value="VWFC_2"/>
    <property type="match status" value="1"/>
</dbReference>
<dbReference type="PANTHER" id="PTHR46439:SF1">
    <property type="entry name" value="CYSTEINE-RICH MOTOR NEURON 1 PROTEIN"/>
    <property type="match status" value="1"/>
</dbReference>
<evidence type="ECO:0000313" key="4">
    <source>
        <dbReference type="EMBL" id="VBB32633.1"/>
    </source>
</evidence>
<feature type="region of interest" description="Disordered" evidence="1">
    <location>
        <begin position="139"/>
        <end position="188"/>
    </location>
</feature>
<dbReference type="GO" id="GO:0005886">
    <property type="term" value="C:plasma membrane"/>
    <property type="evidence" value="ECO:0007669"/>
    <property type="project" value="TreeGrafter"/>
</dbReference>
<dbReference type="PROSITE" id="PS01208">
    <property type="entry name" value="VWFC_1"/>
    <property type="match status" value="1"/>
</dbReference>
<dbReference type="Pfam" id="PF23334">
    <property type="entry name" value="VWC2L_2nd"/>
    <property type="match status" value="1"/>
</dbReference>
<name>A0A498SK15_ACAVI</name>
<proteinExistence type="predicted"/>
<feature type="domain" description="VWFC" evidence="3">
    <location>
        <begin position="1"/>
        <end position="44"/>
    </location>
</feature>
<accession>A0A498SK15</accession>
<protein>
    <recommendedName>
        <fullName evidence="3">VWFC domain-containing protein</fullName>
    </recommendedName>
</protein>
<keyword evidence="2" id="KW-1133">Transmembrane helix</keyword>
<feature type="transmembrane region" description="Helical" evidence="2">
    <location>
        <begin position="78"/>
        <end position="102"/>
    </location>
</feature>